<evidence type="ECO:0000313" key="4">
    <source>
        <dbReference type="EMBL" id="TID24844.1"/>
    </source>
</evidence>
<dbReference type="InterPro" id="IPR000683">
    <property type="entry name" value="Gfo/Idh/MocA-like_OxRdtase_N"/>
</dbReference>
<dbReference type="Pfam" id="PF02894">
    <property type="entry name" value="GFO_IDH_MocA_C"/>
    <property type="match status" value="1"/>
</dbReference>
<feature type="region of interest" description="Disordered" evidence="1">
    <location>
        <begin position="17"/>
        <end position="47"/>
    </location>
</feature>
<dbReference type="EMBL" id="SNSC02000004">
    <property type="protein sequence ID" value="TID24844.1"/>
    <property type="molecule type" value="Genomic_DNA"/>
</dbReference>
<reference evidence="4 5" key="1">
    <citation type="submission" date="2019-04" db="EMBL/GenBank/DDBJ databases">
        <title>High contiguity whole genome sequence and gene annotation resource for two Venturia nashicola isolates.</title>
        <authorList>
            <person name="Prokchorchik M."/>
            <person name="Won K."/>
            <person name="Lee Y."/>
            <person name="Choi E.D."/>
            <person name="Segonzac C."/>
            <person name="Sohn K.H."/>
        </authorList>
    </citation>
    <scope>NUCLEOTIDE SEQUENCE [LARGE SCALE GENOMIC DNA]</scope>
    <source>
        <strain evidence="4 5">PRI2</strain>
    </source>
</reference>
<evidence type="ECO:0000259" key="2">
    <source>
        <dbReference type="Pfam" id="PF01408"/>
    </source>
</evidence>
<evidence type="ECO:0000313" key="5">
    <source>
        <dbReference type="Proteomes" id="UP000298493"/>
    </source>
</evidence>
<dbReference type="PANTHER" id="PTHR43377:SF12">
    <property type="entry name" value="BINDING ROSSMANN FOLD OXIDOREDUCTASE, PUTATIVE (AFU_ORTHOLOGUE AFUA_3G11840)-RELATED"/>
    <property type="match status" value="1"/>
</dbReference>
<dbReference type="InterPro" id="IPR004104">
    <property type="entry name" value="Gfo/Idh/MocA-like_OxRdtase_C"/>
</dbReference>
<evidence type="ECO:0000256" key="1">
    <source>
        <dbReference type="SAM" id="MobiDB-lite"/>
    </source>
</evidence>
<organism evidence="4 5">
    <name type="scientific">Venturia nashicola</name>
    <dbReference type="NCBI Taxonomy" id="86259"/>
    <lineage>
        <taxon>Eukaryota</taxon>
        <taxon>Fungi</taxon>
        <taxon>Dikarya</taxon>
        <taxon>Ascomycota</taxon>
        <taxon>Pezizomycotina</taxon>
        <taxon>Dothideomycetes</taxon>
        <taxon>Pleosporomycetidae</taxon>
        <taxon>Venturiales</taxon>
        <taxon>Venturiaceae</taxon>
        <taxon>Venturia</taxon>
    </lineage>
</organism>
<feature type="domain" description="Gfo/Idh/MocA-like oxidoreductase C-terminal" evidence="3">
    <location>
        <begin position="236"/>
        <end position="291"/>
    </location>
</feature>
<feature type="region of interest" description="Disordered" evidence="1">
    <location>
        <begin position="581"/>
        <end position="610"/>
    </location>
</feature>
<dbReference type="STRING" id="86259.A0A4Z1PQB0"/>
<dbReference type="Proteomes" id="UP000298493">
    <property type="component" value="Unassembled WGS sequence"/>
</dbReference>
<sequence>MSFFSWKQEGKISPALVKKLDQIPSSDTTTSPSTSSNEESFQVIEKPSTISSPNAGEIVPRVLVIGAGSRGHAYSKPIQRLGLGKIVGVCEPVEFKRKDFGQTYIWGPEAREARAHEEFEDWNDFVKYETTRLQRVAAGELIAQRDNGLDGEWKGVDAVLICVLDEMHTAVIKALAPLGLHIMCEKPLATTLEDTVSIYEAVTREWAVLGRKTVFGIGHVLRYSPFNRELRRLVREEGVIGDVVSIEHTEPIGWWHMSHSYVRGNWRREDTTAPSLLTKSCHDIDVLLWLLCSPENAEDTLPPHLPSTISSSGLLSQFRNARKPIAAGNATNCLACPIEKSCIYSARSIYLDKHLASGNTGWPVKIVVPEIEDIFKSKGKEAAETRLLEALAEDYTTETPDEEIKARSWYGRCVYDADNDVLDDQTVTITWEDDPLPNSAYKSEELGGLNGRGAKQALFHMTSPTAKICERRGRIYGTKGEISYDSTTIQVHTFVTGHTETIRPEAPSAEQGHGGGDDGLAIQFLGAVKHVLEGGHVEKAQREWLGFDLEEGVRSHVAVFAAEKARLEKVVLDWKSFWDEEVEGRRRRGDKDEKSEMKGGVVENRLSKDW</sequence>
<dbReference type="Gene3D" id="3.40.50.720">
    <property type="entry name" value="NAD(P)-binding Rossmann-like Domain"/>
    <property type="match status" value="1"/>
</dbReference>
<dbReference type="SUPFAM" id="SSF55347">
    <property type="entry name" value="Glyceraldehyde-3-phosphate dehydrogenase-like, C-terminal domain"/>
    <property type="match status" value="1"/>
</dbReference>
<dbReference type="GO" id="GO:0000166">
    <property type="term" value="F:nucleotide binding"/>
    <property type="evidence" value="ECO:0007669"/>
    <property type="project" value="InterPro"/>
</dbReference>
<evidence type="ECO:0000259" key="3">
    <source>
        <dbReference type="Pfam" id="PF02894"/>
    </source>
</evidence>
<dbReference type="InterPro" id="IPR051450">
    <property type="entry name" value="Gfo/Idh/MocA_Oxidoreductases"/>
</dbReference>
<comment type="caution">
    <text evidence="4">The sequence shown here is derived from an EMBL/GenBank/DDBJ whole genome shotgun (WGS) entry which is preliminary data.</text>
</comment>
<dbReference type="SUPFAM" id="SSF51735">
    <property type="entry name" value="NAD(P)-binding Rossmann-fold domains"/>
    <property type="match status" value="1"/>
</dbReference>
<dbReference type="AlphaFoldDB" id="A0A4Z1PQB0"/>
<dbReference type="PANTHER" id="PTHR43377">
    <property type="entry name" value="BILIVERDIN REDUCTASE A"/>
    <property type="match status" value="1"/>
</dbReference>
<dbReference type="Pfam" id="PF01408">
    <property type="entry name" value="GFO_IDH_MocA"/>
    <property type="match status" value="1"/>
</dbReference>
<name>A0A4Z1PQB0_9PEZI</name>
<dbReference type="Gene3D" id="3.30.360.10">
    <property type="entry name" value="Dihydrodipicolinate Reductase, domain 2"/>
    <property type="match status" value="1"/>
</dbReference>
<protein>
    <submittedName>
        <fullName evidence="4">NAD(P)-binding protein</fullName>
    </submittedName>
</protein>
<keyword evidence="5" id="KW-1185">Reference proteome</keyword>
<accession>A0A4Z1PQB0</accession>
<feature type="domain" description="Gfo/Idh/MocA-like oxidoreductase N-terminal" evidence="2">
    <location>
        <begin position="61"/>
        <end position="205"/>
    </location>
</feature>
<proteinExistence type="predicted"/>
<feature type="compositionally biased region" description="Low complexity" evidence="1">
    <location>
        <begin position="24"/>
        <end position="36"/>
    </location>
</feature>
<dbReference type="InterPro" id="IPR036291">
    <property type="entry name" value="NAD(P)-bd_dom_sf"/>
</dbReference>
<gene>
    <name evidence="4" type="ORF">E6O75_ATG04049</name>
</gene>